<evidence type="ECO:0000313" key="1">
    <source>
        <dbReference type="EMBL" id="CAB1127583.1"/>
    </source>
</evidence>
<reference evidence="1 2" key="1">
    <citation type="submission" date="2020-02" db="EMBL/GenBank/DDBJ databases">
        <authorList>
            <person name="Hogendoorn C."/>
        </authorList>
    </citation>
    <scope>NUCLEOTIDE SEQUENCE [LARGE SCALE GENOMIC DNA]</scope>
    <source>
        <strain evidence="1">R501</strain>
    </source>
</reference>
<dbReference type="Proteomes" id="UP000503399">
    <property type="component" value="Chromosome"/>
</dbReference>
<protein>
    <submittedName>
        <fullName evidence="1">Uncharacterized protein</fullName>
    </submittedName>
</protein>
<evidence type="ECO:0000313" key="2">
    <source>
        <dbReference type="Proteomes" id="UP000503399"/>
    </source>
</evidence>
<dbReference type="EMBL" id="LR778114">
    <property type="protein sequence ID" value="CAB1127583.1"/>
    <property type="molecule type" value="Genomic_DNA"/>
</dbReference>
<sequence length="88" mass="9669">MRKPAATALGAERRRLIARYQALKAARIPLPGDGEDAYRRQLIAFHVGVFQGLLTASRSTEDLKLAEAQLDLLEQLVPYYDQSISGGA</sequence>
<proteinExistence type="predicted"/>
<dbReference type="KEGG" id="hfv:R50_0077"/>
<name>A0A6F8ZD69_9FIRM</name>
<accession>A0A6F8ZD69</accession>
<gene>
    <name evidence="1" type="ORF">R50_0077</name>
</gene>
<keyword evidence="2" id="KW-1185">Reference proteome</keyword>
<dbReference type="AlphaFoldDB" id="A0A6F8ZD69"/>
<organism evidence="1 2">
    <name type="scientific">Candidatus Hydrogenisulfobacillus filiaventi</name>
    <dbReference type="NCBI Taxonomy" id="2707344"/>
    <lineage>
        <taxon>Bacteria</taxon>
        <taxon>Bacillati</taxon>
        <taxon>Bacillota</taxon>
        <taxon>Clostridia</taxon>
        <taxon>Eubacteriales</taxon>
        <taxon>Clostridiales Family XVII. Incertae Sedis</taxon>
        <taxon>Candidatus Hydrogenisulfobacillus</taxon>
    </lineage>
</organism>